<evidence type="ECO:0000256" key="4">
    <source>
        <dbReference type="ARBA" id="ARBA00022605"/>
    </source>
</evidence>
<evidence type="ECO:0000256" key="5">
    <source>
        <dbReference type="ARBA" id="ARBA00022679"/>
    </source>
</evidence>
<dbReference type="Proteomes" id="UP000682982">
    <property type="component" value="Unassembled WGS sequence"/>
</dbReference>
<dbReference type="PIRSF" id="PIRSF001361">
    <property type="entry name" value="DAHP_synthase"/>
    <property type="match status" value="1"/>
</dbReference>
<sequence length="355" mass="38289">MHRTDDLRIREMKELVPPSHLIREFACSAKASETAAHARTALHDILHGKDDRLMVVIGPCSIHDTKAAMEYARRLAEQRTRFAGELEIVMRVYFEKPRTTVGWKGLINDPYMDNSFRINDGLRIARELLLNINELGLPAGTEFLDVISPQYIADLISWGAIGARTTESQVHRELASGLSCPVGFKNGTDGNVKIAVDAIKASSQSHHFLSVTKGGHSAIVSTNGNEDCHIILRGGKTPNYDAASVDAACKDIAKAGLAARLMIDASHANSSKNPANQIPVCADIGAQVAAGDTRIVGVMVESHLVAGRQDLVPGQELVYGQSVTDGCIDWDSSVKVLEGLAAAVKQRRVVEAQPA</sequence>
<gene>
    <name evidence="10" type="primary">aroG</name>
    <name evidence="10" type="ORF">KDM87_09285</name>
</gene>
<evidence type="ECO:0000256" key="8">
    <source>
        <dbReference type="PIRNR" id="PIRNR001361"/>
    </source>
</evidence>
<evidence type="ECO:0000256" key="7">
    <source>
        <dbReference type="ARBA" id="ARBA00047508"/>
    </source>
</evidence>
<comment type="caution">
    <text evidence="10">The sequence shown here is derived from an EMBL/GenBank/DDBJ whole genome shotgun (WGS) entry which is preliminary data.</text>
</comment>
<evidence type="ECO:0000313" key="10">
    <source>
        <dbReference type="EMBL" id="MBR7792785.1"/>
    </source>
</evidence>
<evidence type="ECO:0000259" key="9">
    <source>
        <dbReference type="Pfam" id="PF00793"/>
    </source>
</evidence>
<evidence type="ECO:0000256" key="1">
    <source>
        <dbReference type="ARBA" id="ARBA00003726"/>
    </source>
</evidence>
<evidence type="ECO:0000256" key="6">
    <source>
        <dbReference type="ARBA" id="ARBA00023141"/>
    </source>
</evidence>
<comment type="similarity">
    <text evidence="3 8">Belongs to the class-I DAHP synthase family.</text>
</comment>
<dbReference type="Pfam" id="PF00793">
    <property type="entry name" value="DAHP_synth_1"/>
    <property type="match status" value="1"/>
</dbReference>
<dbReference type="InterPro" id="IPR006219">
    <property type="entry name" value="DAHP_synth_1"/>
</dbReference>
<dbReference type="RefSeq" id="WP_212678825.1">
    <property type="nucleotide sequence ID" value="NZ_JAGSPK010000003.1"/>
</dbReference>
<dbReference type="InterPro" id="IPR006218">
    <property type="entry name" value="DAHP1/KDSA"/>
</dbReference>
<dbReference type="InterPro" id="IPR013785">
    <property type="entry name" value="Aldolase_TIM"/>
</dbReference>
<dbReference type="NCBIfam" id="NF009395">
    <property type="entry name" value="PRK12755.1"/>
    <property type="match status" value="1"/>
</dbReference>
<organism evidence="10 11">
    <name type="scientific">Undibacterium rivi</name>
    <dbReference type="NCBI Taxonomy" id="2828729"/>
    <lineage>
        <taxon>Bacteria</taxon>
        <taxon>Pseudomonadati</taxon>
        <taxon>Pseudomonadota</taxon>
        <taxon>Betaproteobacteria</taxon>
        <taxon>Burkholderiales</taxon>
        <taxon>Oxalobacteraceae</taxon>
        <taxon>Undibacterium</taxon>
    </lineage>
</organism>
<dbReference type="EMBL" id="JAGSPK010000003">
    <property type="protein sequence ID" value="MBR7792785.1"/>
    <property type="molecule type" value="Genomic_DNA"/>
</dbReference>
<keyword evidence="6 8" id="KW-0057">Aromatic amino acid biosynthesis</keyword>
<dbReference type="NCBIfam" id="NF009396">
    <property type="entry name" value="PRK12756.1"/>
    <property type="match status" value="1"/>
</dbReference>
<keyword evidence="4 8" id="KW-0028">Amino-acid biosynthesis</keyword>
<evidence type="ECO:0000256" key="3">
    <source>
        <dbReference type="ARBA" id="ARBA00007985"/>
    </source>
</evidence>
<comment type="function">
    <text evidence="1 8">Stereospecific condensation of phosphoenolpyruvate (PEP) and D-erythrose-4-phosphate (E4P) giving rise to 3-deoxy-D-arabino-heptulosonate-7-phosphate (DAHP).</text>
</comment>
<proteinExistence type="inferred from homology"/>
<dbReference type="NCBIfam" id="NF006723">
    <property type="entry name" value="PRK09261.1-1"/>
    <property type="match status" value="1"/>
</dbReference>
<keyword evidence="5 8" id="KW-0808">Transferase</keyword>
<dbReference type="PANTHER" id="PTHR21225">
    <property type="entry name" value="PHOSPHO-2-DEHYDRO-3-DEOXYHEPTONATE ALDOLASE DAHP SYNTHETASE"/>
    <property type="match status" value="1"/>
</dbReference>
<evidence type="ECO:0000256" key="2">
    <source>
        <dbReference type="ARBA" id="ARBA00004688"/>
    </source>
</evidence>
<name>A0ABS5H267_9BURK</name>
<reference evidence="10 11" key="1">
    <citation type="submission" date="2021-04" db="EMBL/GenBank/DDBJ databases">
        <title>novel species isolated from subtropical streams in China.</title>
        <authorList>
            <person name="Lu H."/>
        </authorList>
    </citation>
    <scope>NUCLEOTIDE SEQUENCE [LARGE SCALE GENOMIC DNA]</scope>
    <source>
        <strain evidence="10 11">FT147W</strain>
    </source>
</reference>
<dbReference type="NCBIfam" id="TIGR00034">
    <property type="entry name" value="aroFGH"/>
    <property type="match status" value="1"/>
</dbReference>
<keyword evidence="11" id="KW-1185">Reference proteome</keyword>
<dbReference type="EC" id="2.5.1.54" evidence="8"/>
<dbReference type="Gene3D" id="3.20.20.70">
    <property type="entry name" value="Aldolase class I"/>
    <property type="match status" value="1"/>
</dbReference>
<protein>
    <recommendedName>
        <fullName evidence="8">Phospho-2-dehydro-3-deoxyheptonate aldolase</fullName>
        <ecNumber evidence="8">2.5.1.54</ecNumber>
    </recommendedName>
</protein>
<comment type="pathway">
    <text evidence="2 8">Metabolic intermediate biosynthesis; chorismate biosynthesis; chorismate from D-erythrose 4-phosphate and phosphoenolpyruvate: step 1/7.</text>
</comment>
<comment type="catalytic activity">
    <reaction evidence="7 8">
        <text>D-erythrose 4-phosphate + phosphoenolpyruvate + H2O = 7-phospho-2-dehydro-3-deoxy-D-arabino-heptonate + phosphate</text>
        <dbReference type="Rhea" id="RHEA:14717"/>
        <dbReference type="ChEBI" id="CHEBI:15377"/>
        <dbReference type="ChEBI" id="CHEBI:16897"/>
        <dbReference type="ChEBI" id="CHEBI:43474"/>
        <dbReference type="ChEBI" id="CHEBI:58394"/>
        <dbReference type="ChEBI" id="CHEBI:58702"/>
        <dbReference type="EC" id="2.5.1.54"/>
    </reaction>
</comment>
<dbReference type="PANTHER" id="PTHR21225:SF12">
    <property type="entry name" value="PHOSPHO-2-DEHYDRO-3-DEOXYHEPTONATE ALDOLASE, TYROSINE-INHIBITED"/>
    <property type="match status" value="1"/>
</dbReference>
<dbReference type="SUPFAM" id="SSF51569">
    <property type="entry name" value="Aldolase"/>
    <property type="match status" value="1"/>
</dbReference>
<accession>A0ABS5H267</accession>
<evidence type="ECO:0000313" key="11">
    <source>
        <dbReference type="Proteomes" id="UP000682982"/>
    </source>
</evidence>
<feature type="domain" description="DAHP synthetase I/KDSA" evidence="9">
    <location>
        <begin position="40"/>
        <end position="337"/>
    </location>
</feature>
<dbReference type="GO" id="GO:0003849">
    <property type="term" value="F:3-deoxy-7-phosphoheptulonate synthase activity"/>
    <property type="evidence" value="ECO:0007669"/>
    <property type="project" value="UniProtKB-EC"/>
</dbReference>